<gene>
    <name evidence="8" type="primary">tpiA</name>
    <name evidence="10" type="ORF">FOM92_04260</name>
</gene>
<comment type="subunit">
    <text evidence="8 9">Homodimer.</text>
</comment>
<comment type="similarity">
    <text evidence="3 8 9">Belongs to the triosephosphate isomerase family.</text>
</comment>
<dbReference type="InterPro" id="IPR035990">
    <property type="entry name" value="TIM_sf"/>
</dbReference>
<feature type="active site" description="Electrophile" evidence="8">
    <location>
        <position position="99"/>
    </location>
</feature>
<dbReference type="EC" id="5.3.1.1" evidence="8 9"/>
<dbReference type="GO" id="GO:0019563">
    <property type="term" value="P:glycerol catabolic process"/>
    <property type="evidence" value="ECO:0007669"/>
    <property type="project" value="TreeGrafter"/>
</dbReference>
<evidence type="ECO:0000313" key="11">
    <source>
        <dbReference type="Proteomes" id="UP000320160"/>
    </source>
</evidence>
<sequence>MPNRSGIMRKFIVGNWKMNGTSSDLSEIEAIATMSANYKTSVDSALCLPATLIDRATSLLPAFTLGGQDCHMQVSGAHTGCVSAAMLADAGATLTLVGHSERRAGQNESDADIRGKAAAAHVAGLKVIICVGETLEERDAGKALDIVLDQVQKSVPDNAASDWLSIAYEPVWAIGTGRIPEDSDVAEMHGAIREQLVARFGIDGESMSILYGGSMNGDNAAMLMAIPNVDGGLIGGASLTAAKFEPILAAAAKSA</sequence>
<evidence type="ECO:0000256" key="3">
    <source>
        <dbReference type="ARBA" id="ARBA00007422"/>
    </source>
</evidence>
<dbReference type="SUPFAM" id="SSF51351">
    <property type="entry name" value="Triosephosphate isomerase (TIM)"/>
    <property type="match status" value="1"/>
</dbReference>
<feature type="binding site" evidence="8">
    <location>
        <position position="214"/>
    </location>
    <ligand>
        <name>substrate</name>
    </ligand>
</feature>
<dbReference type="NCBIfam" id="TIGR00419">
    <property type="entry name" value="tim"/>
    <property type="match status" value="1"/>
</dbReference>
<comment type="subcellular location">
    <subcellularLocation>
        <location evidence="8 9">Cytoplasm</location>
    </subcellularLocation>
</comment>
<dbReference type="PANTHER" id="PTHR21139">
    <property type="entry name" value="TRIOSEPHOSPHATE ISOMERASE"/>
    <property type="match status" value="1"/>
</dbReference>
<dbReference type="OrthoDB" id="9809429at2"/>
<keyword evidence="6 8" id="KW-0324">Glycolysis</keyword>
<dbReference type="CDD" id="cd00311">
    <property type="entry name" value="TIM"/>
    <property type="match status" value="1"/>
</dbReference>
<dbReference type="InterPro" id="IPR000652">
    <property type="entry name" value="Triosephosphate_isomerase"/>
</dbReference>
<comment type="pathway">
    <text evidence="8 9">Carbohydrate degradation; glycolysis; D-glyceraldehyde 3-phosphate from glycerone phosphate: step 1/1.</text>
</comment>
<dbReference type="Proteomes" id="UP000320160">
    <property type="component" value="Unassembled WGS sequence"/>
</dbReference>
<evidence type="ECO:0000256" key="9">
    <source>
        <dbReference type="RuleBase" id="RU363013"/>
    </source>
</evidence>
<evidence type="ECO:0000256" key="1">
    <source>
        <dbReference type="ARBA" id="ARBA00000148"/>
    </source>
</evidence>
<comment type="pathway">
    <text evidence="8 9">Carbohydrate biosynthesis; gluconeogenesis.</text>
</comment>
<feature type="binding site" evidence="8">
    <location>
        <begin position="15"/>
        <end position="17"/>
    </location>
    <ligand>
        <name>substrate</name>
    </ligand>
</feature>
<keyword evidence="7 8" id="KW-0413">Isomerase</keyword>
<proteinExistence type="inferred from homology"/>
<accession>A0A553WIX6</accession>
<comment type="function">
    <text evidence="8">Involved in the gluconeogenesis. Catalyzes stereospecifically the conversion of dihydroxyacetone phosphate (DHAP) to D-glyceraldehyde-3-phosphate (G3P).</text>
</comment>
<dbReference type="PANTHER" id="PTHR21139:SF42">
    <property type="entry name" value="TRIOSEPHOSPHATE ISOMERASE"/>
    <property type="match status" value="1"/>
</dbReference>
<evidence type="ECO:0000256" key="8">
    <source>
        <dbReference type="HAMAP-Rule" id="MF_00147"/>
    </source>
</evidence>
<dbReference type="UniPathway" id="UPA01066"/>
<comment type="caution">
    <text evidence="10">The sequence shown here is derived from an EMBL/GenBank/DDBJ whole genome shotgun (WGS) entry which is preliminary data.</text>
</comment>
<keyword evidence="4 8" id="KW-0312">Gluconeogenesis</keyword>
<organism evidence="10 11">
    <name type="scientific">Sphingorhabdus contaminans</name>
    <dbReference type="NCBI Taxonomy" id="1343899"/>
    <lineage>
        <taxon>Bacteria</taxon>
        <taxon>Pseudomonadati</taxon>
        <taxon>Pseudomonadota</taxon>
        <taxon>Alphaproteobacteria</taxon>
        <taxon>Sphingomonadales</taxon>
        <taxon>Sphingomonadaceae</taxon>
        <taxon>Sphingorhabdus</taxon>
    </lineage>
</organism>
<dbReference type="HAMAP" id="MF_00147_B">
    <property type="entry name" value="TIM_B"/>
    <property type="match status" value="1"/>
</dbReference>
<comment type="pathway">
    <text evidence="2">Carbohydrate metabolism; erythritol degradation.</text>
</comment>
<dbReference type="Gene3D" id="3.20.20.70">
    <property type="entry name" value="Aldolase class I"/>
    <property type="match status" value="1"/>
</dbReference>
<comment type="catalytic activity">
    <reaction evidence="8 9">
        <text>D-glyceraldehyde 3-phosphate = dihydroxyacetone phosphate</text>
        <dbReference type="Rhea" id="RHEA:18585"/>
        <dbReference type="ChEBI" id="CHEBI:57642"/>
        <dbReference type="ChEBI" id="CHEBI:59776"/>
        <dbReference type="EC" id="5.3.1.1"/>
    </reaction>
</comment>
<name>A0A553WIX6_9SPHN</name>
<dbReference type="PROSITE" id="PS51440">
    <property type="entry name" value="TIM_2"/>
    <property type="match status" value="1"/>
</dbReference>
<dbReference type="AlphaFoldDB" id="A0A553WIX6"/>
<evidence type="ECO:0000256" key="2">
    <source>
        <dbReference type="ARBA" id="ARBA00004939"/>
    </source>
</evidence>
<keyword evidence="11" id="KW-1185">Reference proteome</keyword>
<comment type="catalytic activity">
    <reaction evidence="1">
        <text>L-erythrulose 1-phosphate = D-erythrulose 4-phosphate</text>
        <dbReference type="Rhea" id="RHEA:49588"/>
        <dbReference type="ChEBI" id="CHEBI:58002"/>
        <dbReference type="ChEBI" id="CHEBI:90796"/>
        <dbReference type="EC" id="5.3.1.33"/>
    </reaction>
</comment>
<feature type="binding site" evidence="8">
    <location>
        <position position="175"/>
    </location>
    <ligand>
        <name>substrate</name>
    </ligand>
</feature>
<dbReference type="InterPro" id="IPR020861">
    <property type="entry name" value="Triosephosphate_isomerase_AS"/>
</dbReference>
<dbReference type="EMBL" id="VKKU01000001">
    <property type="protein sequence ID" value="TSB04636.1"/>
    <property type="molecule type" value="Genomic_DNA"/>
</dbReference>
<dbReference type="InterPro" id="IPR022896">
    <property type="entry name" value="TrioseP_Isoase_bac/euk"/>
</dbReference>
<dbReference type="Pfam" id="PF00121">
    <property type="entry name" value="TIM"/>
    <property type="match status" value="1"/>
</dbReference>
<dbReference type="GO" id="GO:0004807">
    <property type="term" value="F:triose-phosphate isomerase activity"/>
    <property type="evidence" value="ECO:0007669"/>
    <property type="project" value="UniProtKB-UniRule"/>
</dbReference>
<dbReference type="GO" id="GO:0046166">
    <property type="term" value="P:glyceraldehyde-3-phosphate biosynthetic process"/>
    <property type="evidence" value="ECO:0007669"/>
    <property type="project" value="TreeGrafter"/>
</dbReference>
<feature type="active site" description="Proton acceptor" evidence="8">
    <location>
        <position position="169"/>
    </location>
</feature>
<keyword evidence="5 8" id="KW-0963">Cytoplasm</keyword>
<feature type="binding site" evidence="8">
    <location>
        <begin position="235"/>
        <end position="236"/>
    </location>
    <ligand>
        <name>substrate</name>
    </ligand>
</feature>
<evidence type="ECO:0000256" key="5">
    <source>
        <dbReference type="ARBA" id="ARBA00022490"/>
    </source>
</evidence>
<evidence type="ECO:0000313" key="10">
    <source>
        <dbReference type="EMBL" id="TSB04636.1"/>
    </source>
</evidence>
<dbReference type="UniPathway" id="UPA00109">
    <property type="reaction ID" value="UER00189"/>
</dbReference>
<evidence type="ECO:0000256" key="4">
    <source>
        <dbReference type="ARBA" id="ARBA00022432"/>
    </source>
</evidence>
<reference evidence="10 11" key="1">
    <citation type="submission" date="2019-07" db="EMBL/GenBank/DDBJ databases">
        <authorList>
            <person name="Park M."/>
        </authorList>
    </citation>
    <scope>NUCLEOTIDE SEQUENCE [LARGE SCALE GENOMIC DNA]</scope>
    <source>
        <strain evidence="10 11">KCTC32445</strain>
    </source>
</reference>
<dbReference type="GO" id="GO:0005829">
    <property type="term" value="C:cytosol"/>
    <property type="evidence" value="ECO:0007669"/>
    <property type="project" value="TreeGrafter"/>
</dbReference>
<dbReference type="InterPro" id="IPR013785">
    <property type="entry name" value="Aldolase_TIM"/>
</dbReference>
<evidence type="ECO:0000256" key="7">
    <source>
        <dbReference type="ARBA" id="ARBA00023235"/>
    </source>
</evidence>
<dbReference type="PROSITE" id="PS00171">
    <property type="entry name" value="TIM_1"/>
    <property type="match status" value="1"/>
</dbReference>
<dbReference type="GO" id="GO:0006094">
    <property type="term" value="P:gluconeogenesis"/>
    <property type="evidence" value="ECO:0007669"/>
    <property type="project" value="UniProtKB-UniRule"/>
</dbReference>
<evidence type="ECO:0000256" key="6">
    <source>
        <dbReference type="ARBA" id="ARBA00023152"/>
    </source>
</evidence>
<protein>
    <recommendedName>
        <fullName evidence="8 9">Triosephosphate isomerase</fullName>
        <shortName evidence="8">TIM</shortName>
        <shortName evidence="8">TPI</shortName>
        <ecNumber evidence="8 9">5.3.1.1</ecNumber>
    </recommendedName>
    <alternativeName>
        <fullName evidence="8">Triose-phosphate isomerase</fullName>
    </alternativeName>
</protein>
<dbReference type="GO" id="GO:0006096">
    <property type="term" value="P:glycolytic process"/>
    <property type="evidence" value="ECO:0007669"/>
    <property type="project" value="UniProtKB-UniRule"/>
</dbReference>
<dbReference type="UniPathway" id="UPA00138"/>